<sequence>MNRLPSNREEKKPNDFLLKSFSHIRNEKSFGQFSIQSILMLFYAINEFSLFNEQCKGISGQWILTS</sequence>
<evidence type="ECO:0000313" key="1">
    <source>
        <dbReference type="EMBL" id="RNA06617.1"/>
    </source>
</evidence>
<dbReference type="AlphaFoldDB" id="A0A3M7Q5C4"/>
<dbReference type="EMBL" id="REGN01007330">
    <property type="protein sequence ID" value="RNA06617.1"/>
    <property type="molecule type" value="Genomic_DNA"/>
</dbReference>
<gene>
    <name evidence="1" type="ORF">BpHYR1_045740</name>
</gene>
<organism evidence="1 2">
    <name type="scientific">Brachionus plicatilis</name>
    <name type="common">Marine rotifer</name>
    <name type="synonym">Brachionus muelleri</name>
    <dbReference type="NCBI Taxonomy" id="10195"/>
    <lineage>
        <taxon>Eukaryota</taxon>
        <taxon>Metazoa</taxon>
        <taxon>Spiralia</taxon>
        <taxon>Gnathifera</taxon>
        <taxon>Rotifera</taxon>
        <taxon>Eurotatoria</taxon>
        <taxon>Monogononta</taxon>
        <taxon>Pseudotrocha</taxon>
        <taxon>Ploima</taxon>
        <taxon>Brachionidae</taxon>
        <taxon>Brachionus</taxon>
    </lineage>
</organism>
<protein>
    <submittedName>
        <fullName evidence="1">Uncharacterized protein</fullName>
    </submittedName>
</protein>
<keyword evidence="2" id="KW-1185">Reference proteome</keyword>
<comment type="caution">
    <text evidence="1">The sequence shown here is derived from an EMBL/GenBank/DDBJ whole genome shotgun (WGS) entry which is preliminary data.</text>
</comment>
<name>A0A3M7Q5C4_BRAPC</name>
<evidence type="ECO:0000313" key="2">
    <source>
        <dbReference type="Proteomes" id="UP000276133"/>
    </source>
</evidence>
<dbReference type="Proteomes" id="UP000276133">
    <property type="component" value="Unassembled WGS sequence"/>
</dbReference>
<proteinExistence type="predicted"/>
<reference evidence="1 2" key="1">
    <citation type="journal article" date="2018" name="Sci. Rep.">
        <title>Genomic signatures of local adaptation to the degree of environmental predictability in rotifers.</title>
        <authorList>
            <person name="Franch-Gras L."/>
            <person name="Hahn C."/>
            <person name="Garcia-Roger E.M."/>
            <person name="Carmona M.J."/>
            <person name="Serra M."/>
            <person name="Gomez A."/>
        </authorList>
    </citation>
    <scope>NUCLEOTIDE SEQUENCE [LARGE SCALE GENOMIC DNA]</scope>
    <source>
        <strain evidence="1">HYR1</strain>
    </source>
</reference>
<accession>A0A3M7Q5C4</accession>